<feature type="region of interest" description="Disordered" evidence="1">
    <location>
        <begin position="38"/>
        <end position="64"/>
    </location>
</feature>
<accession>A0A914HPM3</accession>
<dbReference type="WBParaSite" id="Gr19_v10_g2540.t1">
    <property type="protein sequence ID" value="Gr19_v10_g2540.t1"/>
    <property type="gene ID" value="Gr19_v10_g2540"/>
</dbReference>
<evidence type="ECO:0000313" key="3">
    <source>
        <dbReference type="WBParaSite" id="Gr19_v10_g2540.t1"/>
    </source>
</evidence>
<proteinExistence type="predicted"/>
<name>A0A914HPM3_GLORO</name>
<organism evidence="2 3">
    <name type="scientific">Globodera rostochiensis</name>
    <name type="common">Golden nematode worm</name>
    <name type="synonym">Heterodera rostochiensis</name>
    <dbReference type="NCBI Taxonomy" id="31243"/>
    <lineage>
        <taxon>Eukaryota</taxon>
        <taxon>Metazoa</taxon>
        <taxon>Ecdysozoa</taxon>
        <taxon>Nematoda</taxon>
        <taxon>Chromadorea</taxon>
        <taxon>Rhabditida</taxon>
        <taxon>Tylenchina</taxon>
        <taxon>Tylenchomorpha</taxon>
        <taxon>Tylenchoidea</taxon>
        <taxon>Heteroderidae</taxon>
        <taxon>Heteroderinae</taxon>
        <taxon>Globodera</taxon>
    </lineage>
</organism>
<sequence length="156" mass="17671">MENVGNVSKHLLLYFSFFQPIRLTCTEFILFLMAPPPPPKGNAHSSGKENSDEQQQESEVPEWAQNDVEHPVLKVFGFQPNRLGREWPPNPAQPEDIQLGHANKHKTLGDLDWLAGPAEAVPVREQVPLRGKLNAQWPPPEKEYRVELLLPEGVKQ</sequence>
<dbReference type="AlphaFoldDB" id="A0A914HPM3"/>
<protein>
    <submittedName>
        <fullName evidence="3">Uncharacterized protein</fullName>
    </submittedName>
</protein>
<reference evidence="3" key="1">
    <citation type="submission" date="2022-11" db="UniProtKB">
        <authorList>
            <consortium name="WormBaseParasite"/>
        </authorList>
    </citation>
    <scope>IDENTIFICATION</scope>
</reference>
<evidence type="ECO:0000256" key="1">
    <source>
        <dbReference type="SAM" id="MobiDB-lite"/>
    </source>
</evidence>
<keyword evidence="2" id="KW-1185">Reference proteome</keyword>
<evidence type="ECO:0000313" key="2">
    <source>
        <dbReference type="Proteomes" id="UP000887572"/>
    </source>
</evidence>
<dbReference type="Proteomes" id="UP000887572">
    <property type="component" value="Unplaced"/>
</dbReference>